<sequence length="136" mass="15153">MILTCQCICLISMILCPHHPFCGLGVGWQLNLFLSRNHLREYGLPGKALFCNFFSCKVLVCFIWLGALSQVQVELRDCRSCYCCHASDICRGCANPKGFSSVASLHCTSEILSSKLMAFFFHAGAHNPGNESLEKW</sequence>
<gene>
    <name evidence="2" type="ORF">CSSPTR1EN2_LOCUS8532</name>
</gene>
<keyword evidence="1" id="KW-0812">Transmembrane</keyword>
<keyword evidence="3" id="KW-1185">Reference proteome</keyword>
<dbReference type="Proteomes" id="UP001497512">
    <property type="component" value="Chromosome 15"/>
</dbReference>
<evidence type="ECO:0000313" key="3">
    <source>
        <dbReference type="Proteomes" id="UP001497512"/>
    </source>
</evidence>
<organism evidence="2 3">
    <name type="scientific">Sphagnum troendelagicum</name>
    <dbReference type="NCBI Taxonomy" id="128251"/>
    <lineage>
        <taxon>Eukaryota</taxon>
        <taxon>Viridiplantae</taxon>
        <taxon>Streptophyta</taxon>
        <taxon>Embryophyta</taxon>
        <taxon>Bryophyta</taxon>
        <taxon>Sphagnophytina</taxon>
        <taxon>Sphagnopsida</taxon>
        <taxon>Sphagnales</taxon>
        <taxon>Sphagnaceae</taxon>
        <taxon>Sphagnum</taxon>
    </lineage>
</organism>
<protein>
    <recommendedName>
        <fullName evidence="4">Secreted protein</fullName>
    </recommendedName>
</protein>
<evidence type="ECO:0008006" key="4">
    <source>
        <dbReference type="Google" id="ProtNLM"/>
    </source>
</evidence>
<accession>A0ABP0TXB8</accession>
<evidence type="ECO:0000256" key="1">
    <source>
        <dbReference type="SAM" id="Phobius"/>
    </source>
</evidence>
<name>A0ABP0TXB8_9BRYO</name>
<keyword evidence="1" id="KW-1133">Transmembrane helix</keyword>
<feature type="transmembrane region" description="Helical" evidence="1">
    <location>
        <begin position="47"/>
        <end position="67"/>
    </location>
</feature>
<reference evidence="2" key="1">
    <citation type="submission" date="2024-02" db="EMBL/GenBank/DDBJ databases">
        <authorList>
            <consortium name="ELIXIR-Norway"/>
            <consortium name="Elixir Norway"/>
        </authorList>
    </citation>
    <scope>NUCLEOTIDE SEQUENCE</scope>
</reference>
<keyword evidence="1" id="KW-0472">Membrane</keyword>
<dbReference type="EMBL" id="OZ019907">
    <property type="protein sequence ID" value="CAK9206805.1"/>
    <property type="molecule type" value="Genomic_DNA"/>
</dbReference>
<evidence type="ECO:0000313" key="2">
    <source>
        <dbReference type="EMBL" id="CAK9206805.1"/>
    </source>
</evidence>
<proteinExistence type="predicted"/>